<sequence length="183" mass="21028">MRKSGHVSLYISDFRSLLSRIGDWGERAYINVYRRGLESRLLDQLALHPGTFETIQELMDVTLKLDTRYHERQKEKGGNQKKQPPATGSYQSRPPHSSYLKSPHQKNKKKESNFHLQRTSPMLLSSIRTRNQLVLKRRGESKRGCVIIVVESTQLKNASKDLRTILGHQGASLASREKPYWGS</sequence>
<name>A0A9Q3DPA4_9BASI</name>
<evidence type="ECO:0000313" key="3">
    <source>
        <dbReference type="Proteomes" id="UP000765509"/>
    </source>
</evidence>
<evidence type="ECO:0000256" key="1">
    <source>
        <dbReference type="SAM" id="MobiDB-lite"/>
    </source>
</evidence>
<reference evidence="2" key="1">
    <citation type="submission" date="2021-03" db="EMBL/GenBank/DDBJ databases">
        <title>Draft genome sequence of rust myrtle Austropuccinia psidii MF-1, a brazilian biotype.</title>
        <authorList>
            <person name="Quecine M.C."/>
            <person name="Pachon D.M.R."/>
            <person name="Bonatelli M.L."/>
            <person name="Correr F.H."/>
            <person name="Franceschini L.M."/>
            <person name="Leite T.F."/>
            <person name="Margarido G.R.A."/>
            <person name="Almeida C.A."/>
            <person name="Ferrarezi J.A."/>
            <person name="Labate C.A."/>
        </authorList>
    </citation>
    <scope>NUCLEOTIDE SEQUENCE</scope>
    <source>
        <strain evidence="2">MF-1</strain>
    </source>
</reference>
<protein>
    <submittedName>
        <fullName evidence="2">Uncharacterized protein</fullName>
    </submittedName>
</protein>
<dbReference type="Proteomes" id="UP000765509">
    <property type="component" value="Unassembled WGS sequence"/>
</dbReference>
<comment type="caution">
    <text evidence="2">The sequence shown here is derived from an EMBL/GenBank/DDBJ whole genome shotgun (WGS) entry which is preliminary data.</text>
</comment>
<dbReference type="AlphaFoldDB" id="A0A9Q3DPA4"/>
<organism evidence="2 3">
    <name type="scientific">Austropuccinia psidii MF-1</name>
    <dbReference type="NCBI Taxonomy" id="1389203"/>
    <lineage>
        <taxon>Eukaryota</taxon>
        <taxon>Fungi</taxon>
        <taxon>Dikarya</taxon>
        <taxon>Basidiomycota</taxon>
        <taxon>Pucciniomycotina</taxon>
        <taxon>Pucciniomycetes</taxon>
        <taxon>Pucciniales</taxon>
        <taxon>Sphaerophragmiaceae</taxon>
        <taxon>Austropuccinia</taxon>
    </lineage>
</organism>
<accession>A0A9Q3DPA4</accession>
<keyword evidence="3" id="KW-1185">Reference proteome</keyword>
<feature type="region of interest" description="Disordered" evidence="1">
    <location>
        <begin position="71"/>
        <end position="121"/>
    </location>
</feature>
<gene>
    <name evidence="2" type="ORF">O181_046880</name>
</gene>
<dbReference type="EMBL" id="AVOT02019534">
    <property type="protein sequence ID" value="MBW0507165.1"/>
    <property type="molecule type" value="Genomic_DNA"/>
</dbReference>
<proteinExistence type="predicted"/>
<feature type="compositionally biased region" description="Polar residues" evidence="1">
    <location>
        <begin position="80"/>
        <end position="95"/>
    </location>
</feature>
<evidence type="ECO:0000313" key="2">
    <source>
        <dbReference type="EMBL" id="MBW0507165.1"/>
    </source>
</evidence>